<comment type="caution">
    <text evidence="5">The sequence shown here is derived from an EMBL/GenBank/DDBJ whole genome shotgun (WGS) entry which is preliminary data.</text>
</comment>
<dbReference type="InterPro" id="IPR058982">
    <property type="entry name" value="Beta-barrel_AprE"/>
</dbReference>
<feature type="coiled-coil region" evidence="1">
    <location>
        <begin position="213"/>
        <end position="240"/>
    </location>
</feature>
<dbReference type="InterPro" id="IPR058781">
    <property type="entry name" value="HH_AprE-like"/>
</dbReference>
<keyword evidence="6" id="KW-1185">Reference proteome</keyword>
<feature type="domain" description="AprE-like long alpha-helical hairpin" evidence="3">
    <location>
        <begin position="109"/>
        <end position="169"/>
    </location>
</feature>
<dbReference type="Proteomes" id="UP000309544">
    <property type="component" value="Unassembled WGS sequence"/>
</dbReference>
<dbReference type="PRINTS" id="PR01490">
    <property type="entry name" value="RTXTOXIND"/>
</dbReference>
<dbReference type="Gene3D" id="2.40.50.100">
    <property type="match status" value="1"/>
</dbReference>
<proteinExistence type="predicted"/>
<name>A0A5C4RS02_PROVB</name>
<dbReference type="Gene3D" id="1.10.287.470">
    <property type="entry name" value="Helix hairpin bin"/>
    <property type="match status" value="1"/>
</dbReference>
<evidence type="ECO:0000259" key="4">
    <source>
        <dbReference type="Pfam" id="PF26002"/>
    </source>
</evidence>
<keyword evidence="2" id="KW-1133">Transmembrane helix</keyword>
<dbReference type="PANTHER" id="PTHR30386">
    <property type="entry name" value="MEMBRANE FUSION SUBUNIT OF EMRAB-TOLC MULTIDRUG EFFLUX PUMP"/>
    <property type="match status" value="1"/>
</dbReference>
<accession>A0A5C4RS02</accession>
<dbReference type="InterPro" id="IPR050739">
    <property type="entry name" value="MFP"/>
</dbReference>
<organism evidence="5 6">
    <name type="scientific">Prosthecochloris vibrioformis</name>
    <name type="common">Chlorobium vibrioforme</name>
    <dbReference type="NCBI Taxonomy" id="1098"/>
    <lineage>
        <taxon>Bacteria</taxon>
        <taxon>Pseudomonadati</taxon>
        <taxon>Chlorobiota</taxon>
        <taxon>Chlorobiia</taxon>
        <taxon>Chlorobiales</taxon>
        <taxon>Chlorobiaceae</taxon>
        <taxon>Prosthecochloris</taxon>
    </lineage>
</organism>
<dbReference type="Pfam" id="PF25994">
    <property type="entry name" value="HH_AprE"/>
    <property type="match status" value="1"/>
</dbReference>
<protein>
    <submittedName>
        <fullName evidence="5">HlyD family efflux transporter periplasmic adaptor subunit</fullName>
    </submittedName>
</protein>
<dbReference type="EMBL" id="VDCI01000012">
    <property type="protein sequence ID" value="TNJ34113.1"/>
    <property type="molecule type" value="Genomic_DNA"/>
</dbReference>
<evidence type="ECO:0000259" key="3">
    <source>
        <dbReference type="Pfam" id="PF25994"/>
    </source>
</evidence>
<evidence type="ECO:0000256" key="2">
    <source>
        <dbReference type="SAM" id="Phobius"/>
    </source>
</evidence>
<evidence type="ECO:0000313" key="5">
    <source>
        <dbReference type="EMBL" id="TNJ34113.1"/>
    </source>
</evidence>
<gene>
    <name evidence="5" type="ORF">FGF68_10230</name>
</gene>
<dbReference type="RefSeq" id="WP_139626959.1">
    <property type="nucleotide sequence ID" value="NZ_VDCI01000012.1"/>
</dbReference>
<evidence type="ECO:0000313" key="6">
    <source>
        <dbReference type="Proteomes" id="UP000309544"/>
    </source>
</evidence>
<dbReference type="PANTHER" id="PTHR30386:SF17">
    <property type="entry name" value="ALKALINE PROTEASE SECRETION PROTEIN APRE"/>
    <property type="match status" value="1"/>
</dbReference>
<keyword evidence="1" id="KW-0175">Coiled coil</keyword>
<keyword evidence="2" id="KW-0472">Membrane</keyword>
<dbReference type="AlphaFoldDB" id="A0A5C4RS02"/>
<reference evidence="5 6" key="1">
    <citation type="submission" date="2019-05" db="EMBL/GenBank/DDBJ databases">
        <title>Draft Whole-Genome sequence of the green sulfur bacterium Prosthecochloris vibrioformis DSM 260.</title>
        <authorList>
            <person name="Meyer T.E."/>
            <person name="Kyndt J.A."/>
        </authorList>
    </citation>
    <scope>NUCLEOTIDE SEQUENCE [LARGE SCALE GENOMIC DNA]</scope>
    <source>
        <strain evidence="5 6">DSM 260</strain>
    </source>
</reference>
<sequence length="392" mass="43053">MTSDSTNTPATGSPEDARKAGFEKFKQTTGSIRIGIIVLLVGFGGFLLWAAFAPLDEGVPCTGSVSIATRSKVVQHLRGGIVHNVYVREGQMVEEGELLMSLASQESLAHFQEVHQRYLALRAAESRLLAEESGKAKISFHPDLHNDPDKVLTTEMMATQRELFNKRSMMRSSIEERLQGVRAMVEEGFATRHRQLELEERLAELGSRIASEMAEVQAAVDAHQEKSLALRQELERTEIRSPASGQVVGLEVQTVGAVITPGQKIMDIVPLNENLLVEVRVEPHLVDKVSAGLPADVRFASFSHSPLLMVDGVVESVSHDLLTDPKLNPMMPGATYYLARVSITPEGIQTLGDRQMQAGMPVQVVIKTGSRSMLTYLLHPLIKRMSASLKEE</sequence>
<dbReference type="Pfam" id="PF26002">
    <property type="entry name" value="Beta-barrel_AprE"/>
    <property type="match status" value="1"/>
</dbReference>
<keyword evidence="2" id="KW-0812">Transmembrane</keyword>
<evidence type="ECO:0000256" key="1">
    <source>
        <dbReference type="SAM" id="Coils"/>
    </source>
</evidence>
<feature type="transmembrane region" description="Helical" evidence="2">
    <location>
        <begin position="34"/>
        <end position="52"/>
    </location>
</feature>
<dbReference type="Gene3D" id="2.40.30.170">
    <property type="match status" value="1"/>
</dbReference>
<feature type="domain" description="AprE-like beta-barrel" evidence="4">
    <location>
        <begin position="275"/>
        <end position="369"/>
    </location>
</feature>